<feature type="compositionally biased region" description="Acidic residues" evidence="9">
    <location>
        <begin position="242"/>
        <end position="254"/>
    </location>
</feature>
<dbReference type="FunFam" id="2.30.42.10:FF:000227">
    <property type="entry name" value="PDZ domain containing 2"/>
    <property type="match status" value="1"/>
</dbReference>
<proteinExistence type="predicted"/>
<reference evidence="11" key="3">
    <citation type="submission" date="2025-09" db="UniProtKB">
        <authorList>
            <consortium name="Ensembl"/>
        </authorList>
    </citation>
    <scope>IDENTIFICATION</scope>
</reference>
<dbReference type="InterPro" id="IPR036034">
    <property type="entry name" value="PDZ_sf"/>
</dbReference>
<dbReference type="FunFam" id="2.30.42.10:FF:000127">
    <property type="entry name" value="Pro-interleukin-16"/>
    <property type="match status" value="1"/>
</dbReference>
<feature type="compositionally biased region" description="Low complexity" evidence="9">
    <location>
        <begin position="2048"/>
        <end position="2066"/>
    </location>
</feature>
<dbReference type="GO" id="GO:0034451">
    <property type="term" value="C:centriolar satellite"/>
    <property type="evidence" value="ECO:0007669"/>
    <property type="project" value="Ensembl"/>
</dbReference>
<feature type="compositionally biased region" description="Acidic residues" evidence="9">
    <location>
        <begin position="448"/>
        <end position="461"/>
    </location>
</feature>
<feature type="compositionally biased region" description="Polar residues" evidence="9">
    <location>
        <begin position="2130"/>
        <end position="2155"/>
    </location>
</feature>
<evidence type="ECO:0000256" key="1">
    <source>
        <dbReference type="ARBA" id="ARBA00004123"/>
    </source>
</evidence>
<evidence type="ECO:0000313" key="12">
    <source>
        <dbReference type="Proteomes" id="UP000008912"/>
    </source>
</evidence>
<dbReference type="SUPFAM" id="SSF50156">
    <property type="entry name" value="PDZ domain-like"/>
    <property type="match status" value="6"/>
</dbReference>
<feature type="compositionally biased region" description="Polar residues" evidence="9">
    <location>
        <begin position="2162"/>
        <end position="2186"/>
    </location>
</feature>
<protein>
    <submittedName>
        <fullName evidence="11">PDZ domain containing 2</fullName>
    </submittedName>
</protein>
<feature type="compositionally biased region" description="Basic and acidic residues" evidence="9">
    <location>
        <begin position="1852"/>
        <end position="1862"/>
    </location>
</feature>
<feature type="region of interest" description="Disordered" evidence="9">
    <location>
        <begin position="1063"/>
        <end position="1358"/>
    </location>
</feature>
<sequence>MPITQDNAVLHLPLLYQWLQNSLREGGDGPEQRLCQAAIQKLQEYIQLNFAVDESAVPPDHSPPGMEICTVYLTKELGDTETVGLSFGNIPVFGDYGEKRRGGKKRKTHQGPVLDVGCIWVTELRKNSPAGKSGKVRLRDEILSLNGQLMVGVDVSGASYLAEQCWNGGFIYLTMLRRFKHKVHSPNDGNGSSSSEPGDTPALELGDQTVKKGKRARKFGVISRPSTQKATEETKSSPGCELDNDPISELDNGPDPELGNGHAFELENGPESLKELAGSHLDSSEADRGTEHSIPKTDASLPTSNDKRRFSKSGKTDFQSSDCLAREEVGRIWKMELLKESDGLGIQVSGGRGSKRSPHAIVVTQVKEGGAAHRDGRLSLGDELLVINGHLLVGLSHEEAVAILRSATGMVQLVVASKENSAEDLLRLTSKSLPDLTSSVEDVSSWTDNEDQEADGEEDEGPGSSSVRGAMPGTDEPQDAGGPEESKGNLESPKQGSSKLKLKSRLSGGVHRLESVEEYNELMVRNGDPRIRMLEVSRDGRKHSLPQLLDSTGTSQEYHIVKKSTRSLSTTQVESPWRLIRPSVISIIGLYKEKGKGLGFSIAGGRDCIRGQMGIFVKTIFPNGSAAEDGRLKEGDEILDVNGIPIKGLTFQEAIHTFKQIRSGLFVLTVRTKLLSPSLTPCSTPTHMSRSSSPSFSTSGGSSAAGSDEGSSSSLGRKAPGPKDRIVMEVTLNKEPRVGLGIGACCLALENSPPGIYIHSLAPGSVAKMESSLSRGDQILEVNSVNVRHAALSKVHTILSKCPPGPVRLVIGRHPNPKVSEQEMDAVIARSTYQESKEASSSPGSGTPLKSPSLAKKDALISEPEASLDFAHSVPGSLSDFVVAGSEDEDAPGSGCSTSEDGGPPPSTCAHKEPGKPRANSLVTLGSQRTSGLFHKQVTVARQASLPGSPQVLRNPLLRQRRVGCYDTEDASDEEEFGGEGDCISLPGTLPGPSRPLTENDSRHVLMTSSKVMCINSQGEHPQKTVVSKASSVPLLGSSLDLEESVPEGLGDTPSHAANLLASAKAPKGGPGCSGRKELSGSRSSPKLEYKADTGAQSLGNTDTPRSAQQKNDSLASRHKPVARVSPHHKRPEADARPSSSETAHLTDGGDGSCVQATSIKETRTGSPPGGTVEKESLGKLTVGDGCAPANWGPASALPHPDAGHCTENVFEAAPEQGQKPGTGPDGSPDLVPTPGQKGASHPDPSKTSVDTGQARWPEEPGEPVSPRVPESEDRCQVRLAPERSSPPGKMAAARHDFSNTPAAPEADSPKKAAAHRGGPEAKGASPASTVLSQDLMSQEERQRVPGNHSKALQTTGVLVPVNSQGSALLKGTDCVSERAPQASPTLPSAADKAGRVCGSVSGHCCPREGGGSPVTDIDKLIKELDASEPRLQSPQKGDRLSQEGHSQGQPPAGAGSGSSHPAGPVMGNQTPTLRRAWAAAGQPPHPQWASQPSVLDSINPDKHFTVNKNFLSNYSRNFSNFHEDSLSLSGPGDSTEPSLSSMYGDAEDSSSDPESLTEAPQASTGDNWSPPHSRGSSHKEDTTESEEEQIEICSTNGSPNPPSTTAHAPAQAAPSPVLAKVLPLKHSALSQVVGNPCERASFVPGTSCPPIPDSSQPFSLLDISSREHELHADRRILHYPRPLCEEGTLVSTSPSSAVENGQPPKAARHFHNLPVTLSNLNMVNGLEHDLLGDKTPNKKQETNVNATENRSPFSVDVPKNGRSVLTNLHISESQDMEDVLQKPKLTSRRPIMAWFKEINKNSHGTHAQGKAEKEQPTGPARSPDSKSQGSSSSHKKGVAGLQSPPQLKLSLENKDPPKKGSAETLLNNCQKPKSGPKLKRLSIKSKSKATWEAPAAPVVKAGGPDPRRPLTSPQTSHRMLPKGAAHLLHTEEHEEPDKNGLALPRPPQSVLESRPPAASGAPKPRASETSVTAFVSPHTSPKAVPEQGACRRAHAAFHSEPDGACAAAPASPGCGPEGRAPPVASGSSASMAAIGQVPLPGQGALRGSSQADPAPGAAQAGPSSDKGSNAIAGDPLERTNQLKIVDISCERMPKNACGDQPAESDRLGGFWAHSNCQEKSGVRPCHQSLEPSPNHPSSLPSRASQVEQDPQRSFSVAKLASSCSSPQLPAKTADSSPAKASQASGSLGLPKNGTPAGPAPDDHPYFTPRPATRTYSMPAQFSSHFGREGHALHSPGRSHRDSQTPATSGGLLEAKASRGGVLGLANGQGIYSVKPLLETSRNLPTTDEGDVLSVQERSCLVTDKIRVTRRHYCPEQNYESTSFFSVKQRIKSFENLAHSDRLGAKSGASPFLSVSSKPPIGRRSSGSIVSGSLSHPVDPTVRSLRRSLSSCSESQSEASSLIPQMTKSPSSTTLTLSRQNPAEASNKGPDSDPKKPLGPSGSPTPSVTPASPVKRNKSSVRHTQPSPLSRSKLQELRALSMPDLDKLCSEDFSAGPTAVLFKTELEIVPRRSLGSPAGGLNGATALSCPMKRGDRACPGGSSPKASEPGVPSSAHHVGETSRDLPSGKGWSVNLDQLLISAGDQQRLQSVLSSVGSKSTILTLIQEAKAQSENKEDVCFIVLNKKEGSGLGFTVAGGTDVEPKSVVVHRVCSQGAASQEGIVNRGDFLLSVNGTSMAGLAHGDVLKILHQAQLHRDVLVVIKKGNDQPRSSSRQEANGKGSLSRKPSPLEPSIEEHKEMRGHKCLKTDCSLNQRRRAYKKRFRSGFSKLPPYCHPKAHWEGIRGRSVPSRDALCVEVLKTSAGLGLSLDGGKSSMAGDGPLFIKRVYKGGAAEQAGTIEAGDEILAINGKPLVGLMHFDAWNIMKSVPEGPVQLVIRKHRNSS</sequence>
<reference evidence="11" key="2">
    <citation type="submission" date="2025-08" db="UniProtKB">
        <authorList>
            <consortium name="Ensembl"/>
        </authorList>
    </citation>
    <scope>IDENTIFICATION</scope>
</reference>
<evidence type="ECO:0000256" key="8">
    <source>
        <dbReference type="ARBA" id="ARBA00023242"/>
    </source>
</evidence>
<dbReference type="CDD" id="cd23061">
    <property type="entry name" value="PDZ1_PDZD2-like"/>
    <property type="match status" value="1"/>
</dbReference>
<feature type="region of interest" description="Disordered" evidence="9">
    <location>
        <begin position="884"/>
        <end position="921"/>
    </location>
</feature>
<feature type="region of interest" description="Disordered" evidence="9">
    <location>
        <begin position="1427"/>
        <end position="1470"/>
    </location>
</feature>
<feature type="region of interest" description="Disordered" evidence="9">
    <location>
        <begin position="2344"/>
        <end position="2474"/>
    </location>
</feature>
<feature type="region of interest" description="Disordered" evidence="9">
    <location>
        <begin position="2227"/>
        <end position="2250"/>
    </location>
</feature>
<feature type="region of interest" description="Disordered" evidence="9">
    <location>
        <begin position="437"/>
        <end position="507"/>
    </location>
</feature>
<dbReference type="GO" id="GO:0005634">
    <property type="term" value="C:nucleus"/>
    <property type="evidence" value="ECO:0007669"/>
    <property type="project" value="UniProtKB-SubCell"/>
</dbReference>
<dbReference type="Proteomes" id="UP000008912">
    <property type="component" value="Unassembled WGS sequence"/>
</dbReference>
<dbReference type="CDD" id="cd06758">
    <property type="entry name" value="PDZ2_PDZD2-like"/>
    <property type="match status" value="1"/>
</dbReference>
<keyword evidence="12" id="KW-1185">Reference proteome</keyword>
<comment type="subcellular location">
    <subcellularLocation>
        <location evidence="2">Cytoplasm</location>
    </subcellularLocation>
    <subcellularLocation>
        <location evidence="1">Nucleus</location>
    </subcellularLocation>
    <subcellularLocation>
        <location evidence="3">Secreted</location>
    </subcellularLocation>
</comment>
<feature type="region of interest" description="Disordered" evidence="9">
    <location>
        <begin position="2704"/>
        <end position="2740"/>
    </location>
</feature>
<dbReference type="PROSITE" id="PS50106">
    <property type="entry name" value="PDZ"/>
    <property type="match status" value="6"/>
</dbReference>
<feature type="compositionally biased region" description="Basic residues" evidence="9">
    <location>
        <begin position="1875"/>
        <end position="1888"/>
    </location>
</feature>
<evidence type="ECO:0000256" key="3">
    <source>
        <dbReference type="ARBA" id="ARBA00004613"/>
    </source>
</evidence>
<accession>A0A7N5K1Z8</accession>
<feature type="region of interest" description="Disordered" evidence="9">
    <location>
        <begin position="1802"/>
        <end position="1920"/>
    </location>
</feature>
<dbReference type="PANTHER" id="PTHR11324">
    <property type="entry name" value="IL16-RELATED"/>
    <property type="match status" value="1"/>
</dbReference>
<feature type="region of interest" description="Disordered" evidence="9">
    <location>
        <begin position="2003"/>
        <end position="2080"/>
    </location>
</feature>
<feature type="region of interest" description="Disordered" evidence="9">
    <location>
        <begin position="2533"/>
        <end position="2567"/>
    </location>
</feature>
<feature type="compositionally biased region" description="Polar residues" evidence="9">
    <location>
        <begin position="1327"/>
        <end position="1337"/>
    </location>
</feature>
<dbReference type="CDD" id="cd06760">
    <property type="entry name" value="PDZ4_PDZD2-PDZ2_hPro-IL-16-like"/>
    <property type="match status" value="1"/>
</dbReference>
<dbReference type="Ensembl" id="ENSAMET00000038338.1">
    <property type="protein sequence ID" value="ENSAMEP00000033432.1"/>
    <property type="gene ID" value="ENSAMEG00000006091.2"/>
</dbReference>
<feature type="domain" description="PDZ" evidence="10">
    <location>
        <begin position="94"/>
        <end position="160"/>
    </location>
</feature>
<dbReference type="FunFam" id="2.30.42.10:FF:000180">
    <property type="entry name" value="PDZ domain containing 2"/>
    <property type="match status" value="1"/>
</dbReference>
<dbReference type="GO" id="GO:0005886">
    <property type="term" value="C:plasma membrane"/>
    <property type="evidence" value="ECO:0007669"/>
    <property type="project" value="Ensembl"/>
</dbReference>
<evidence type="ECO:0000256" key="2">
    <source>
        <dbReference type="ARBA" id="ARBA00004496"/>
    </source>
</evidence>
<dbReference type="FunFam" id="2.30.42.10:FF:000188">
    <property type="entry name" value="PDZ domain containing 2"/>
    <property type="match status" value="1"/>
</dbReference>
<feature type="compositionally biased region" description="Polar residues" evidence="9">
    <location>
        <begin position="1095"/>
        <end position="1115"/>
    </location>
</feature>
<dbReference type="GO" id="GO:0005829">
    <property type="term" value="C:cytosol"/>
    <property type="evidence" value="ECO:0007669"/>
    <property type="project" value="Ensembl"/>
</dbReference>
<keyword evidence="8" id="KW-0539">Nucleus</keyword>
<dbReference type="Pfam" id="PF00595">
    <property type="entry name" value="PDZ"/>
    <property type="match status" value="5"/>
</dbReference>
<dbReference type="SMART" id="SM00228">
    <property type="entry name" value="PDZ"/>
    <property type="match status" value="6"/>
</dbReference>
<feature type="compositionally biased region" description="Low complexity" evidence="9">
    <location>
        <begin position="2438"/>
        <end position="2454"/>
    </location>
</feature>
<evidence type="ECO:0000256" key="4">
    <source>
        <dbReference type="ARBA" id="ARBA00022490"/>
    </source>
</evidence>
<feature type="compositionally biased region" description="Basic and acidic residues" evidence="9">
    <location>
        <begin position="1731"/>
        <end position="1742"/>
    </location>
</feature>
<feature type="domain" description="PDZ" evidence="10">
    <location>
        <begin position="2620"/>
        <end position="2692"/>
    </location>
</feature>
<feature type="compositionally biased region" description="Basic residues" evidence="9">
    <location>
        <begin position="1117"/>
        <end position="1131"/>
    </location>
</feature>
<feature type="compositionally biased region" description="Polar residues" evidence="9">
    <location>
        <begin position="2462"/>
        <end position="2472"/>
    </location>
</feature>
<reference evidence="11 12" key="1">
    <citation type="journal article" date="2010" name="Nature">
        <title>The sequence and de novo assembly of the giant panda genome.</title>
        <authorList>
            <person name="Li R."/>
            <person name="Fan W."/>
            <person name="Tian G."/>
            <person name="Zhu H."/>
            <person name="He L."/>
            <person name="Cai J."/>
            <person name="Huang Q."/>
            <person name="Cai Q."/>
            <person name="Li B."/>
            <person name="Bai Y."/>
            <person name="Zhang Z."/>
            <person name="Zhang Y."/>
            <person name="Wang W."/>
            <person name="Li J."/>
            <person name="Wei F."/>
            <person name="Li H."/>
            <person name="Jian M."/>
            <person name="Li J."/>
            <person name="Zhang Z."/>
            <person name="Nielsen R."/>
            <person name="Li D."/>
            <person name="Gu W."/>
            <person name="Yang Z."/>
            <person name="Xuan Z."/>
            <person name="Ryder O.A."/>
            <person name="Leung F.C."/>
            <person name="Zhou Y."/>
            <person name="Cao J."/>
            <person name="Sun X."/>
            <person name="Fu Y."/>
            <person name="Fang X."/>
            <person name="Guo X."/>
            <person name="Wang B."/>
            <person name="Hou R."/>
            <person name="Shen F."/>
            <person name="Mu B."/>
            <person name="Ni P."/>
            <person name="Lin R."/>
            <person name="Qian W."/>
            <person name="Wang G."/>
            <person name="Yu C."/>
            <person name="Nie W."/>
            <person name="Wang J."/>
            <person name="Wu Z."/>
            <person name="Liang H."/>
            <person name="Min J."/>
            <person name="Wu Q."/>
            <person name="Cheng S."/>
            <person name="Ruan J."/>
            <person name="Wang M."/>
            <person name="Shi Z."/>
            <person name="Wen M."/>
            <person name="Liu B."/>
            <person name="Ren X."/>
            <person name="Zheng H."/>
            <person name="Dong D."/>
            <person name="Cook K."/>
            <person name="Shan G."/>
            <person name="Zhang H."/>
            <person name="Kosiol C."/>
            <person name="Xie X."/>
            <person name="Lu Z."/>
            <person name="Zheng H."/>
            <person name="Li Y."/>
            <person name="Steiner C.C."/>
            <person name="Lam T.T."/>
            <person name="Lin S."/>
            <person name="Zhang Q."/>
            <person name="Li G."/>
            <person name="Tian J."/>
            <person name="Gong T."/>
            <person name="Liu H."/>
            <person name="Zhang D."/>
            <person name="Fang L."/>
            <person name="Ye C."/>
            <person name="Zhang J."/>
            <person name="Hu W."/>
            <person name="Xu A."/>
            <person name="Ren Y."/>
            <person name="Zhang G."/>
            <person name="Bruford M.W."/>
            <person name="Li Q."/>
            <person name="Ma L."/>
            <person name="Guo Y."/>
            <person name="An N."/>
            <person name="Hu Y."/>
            <person name="Zheng Y."/>
            <person name="Shi Y."/>
            <person name="Li Z."/>
            <person name="Liu Q."/>
            <person name="Chen Y."/>
            <person name="Zhao J."/>
            <person name="Qu N."/>
            <person name="Zhao S."/>
            <person name="Tian F."/>
            <person name="Wang X."/>
            <person name="Wang H."/>
            <person name="Xu L."/>
            <person name="Liu X."/>
            <person name="Vinar T."/>
            <person name="Wang Y."/>
            <person name="Lam T.W."/>
            <person name="Yiu S.M."/>
            <person name="Liu S."/>
            <person name="Zhang H."/>
            <person name="Li D."/>
            <person name="Huang Y."/>
            <person name="Wang X."/>
            <person name="Yang G."/>
            <person name="Jiang Z."/>
            <person name="Wang J."/>
            <person name="Qin N."/>
            <person name="Li L."/>
            <person name="Li J."/>
            <person name="Bolund L."/>
            <person name="Kristiansen K."/>
            <person name="Wong G.K."/>
            <person name="Olson M."/>
            <person name="Zhang X."/>
            <person name="Li S."/>
            <person name="Yang H."/>
            <person name="Wang J."/>
            <person name="Wang J."/>
        </authorList>
    </citation>
    <scope>NUCLEOTIDE SEQUENCE [LARGE SCALE GENOMIC DNA]</scope>
</reference>
<evidence type="ECO:0000256" key="7">
    <source>
        <dbReference type="ARBA" id="ARBA00022737"/>
    </source>
</evidence>
<dbReference type="GO" id="GO:0005576">
    <property type="term" value="C:extracellular region"/>
    <property type="evidence" value="ECO:0007669"/>
    <property type="project" value="UniProtKB-SubCell"/>
</dbReference>
<feature type="compositionally biased region" description="Low complexity" evidence="9">
    <location>
        <begin position="2003"/>
        <end position="2034"/>
    </location>
</feature>
<evidence type="ECO:0000313" key="11">
    <source>
        <dbReference type="Ensembl" id="ENSAMEP00000033432.1"/>
    </source>
</evidence>
<feature type="region of interest" description="Disordered" evidence="9">
    <location>
        <begin position="679"/>
        <end position="724"/>
    </location>
</feature>
<feature type="compositionally biased region" description="Polar residues" evidence="9">
    <location>
        <begin position="437"/>
        <end position="447"/>
    </location>
</feature>
<dbReference type="GeneTree" id="ENSGT00940000157749"/>
<feature type="region of interest" description="Disordered" evidence="9">
    <location>
        <begin position="1731"/>
        <end position="1761"/>
    </location>
</feature>
<dbReference type="CDD" id="cd06763">
    <property type="entry name" value="PDZ7_PDZD2-PDZ4_hPro-IL-16-like"/>
    <property type="match status" value="1"/>
</dbReference>
<keyword evidence="5" id="KW-0964">Secreted</keyword>
<dbReference type="PANTHER" id="PTHR11324:SF16">
    <property type="entry name" value="PDZ DOMAIN-CONTAINING PROTEIN 2"/>
    <property type="match status" value="1"/>
</dbReference>
<feature type="domain" description="PDZ" evidence="10">
    <location>
        <begin position="587"/>
        <end position="673"/>
    </location>
</feature>
<keyword evidence="6" id="KW-0597">Phosphoprotein</keyword>
<feature type="region of interest" description="Disordered" evidence="9">
    <location>
        <begin position="1932"/>
        <end position="1988"/>
    </location>
</feature>
<feature type="compositionally biased region" description="Polar residues" evidence="9">
    <location>
        <begin position="187"/>
        <end position="197"/>
    </location>
</feature>
<feature type="domain" description="PDZ" evidence="10">
    <location>
        <begin position="729"/>
        <end position="799"/>
    </location>
</feature>
<feature type="domain" description="PDZ" evidence="10">
    <location>
        <begin position="2795"/>
        <end position="2880"/>
    </location>
</feature>
<feature type="region of interest" description="Disordered" evidence="9">
    <location>
        <begin position="184"/>
        <end position="317"/>
    </location>
</feature>
<evidence type="ECO:0000256" key="5">
    <source>
        <dbReference type="ARBA" id="ARBA00022525"/>
    </source>
</evidence>
<dbReference type="CDD" id="cd06759">
    <property type="entry name" value="PDZ3_PDZD2-PDZ1_hPro-IL-16-like"/>
    <property type="match status" value="1"/>
</dbReference>
<dbReference type="FunFam" id="2.30.42.10:FF:000102">
    <property type="entry name" value="Putative pro-interleukin-16"/>
    <property type="match status" value="1"/>
</dbReference>
<feature type="domain" description="PDZ" evidence="10">
    <location>
        <begin position="334"/>
        <end position="419"/>
    </location>
</feature>
<keyword evidence="4" id="KW-0963">Cytoplasm</keyword>
<dbReference type="CDD" id="cd06762">
    <property type="entry name" value="PDZ6_PDZD2-PDZ3_hPro-IL-16-like"/>
    <property type="match status" value="1"/>
</dbReference>
<evidence type="ECO:0000256" key="9">
    <source>
        <dbReference type="SAM" id="MobiDB-lite"/>
    </source>
</evidence>
<feature type="region of interest" description="Disordered" evidence="9">
    <location>
        <begin position="1526"/>
        <end position="1613"/>
    </location>
</feature>
<feature type="compositionally biased region" description="Polar residues" evidence="9">
    <location>
        <begin position="679"/>
        <end position="688"/>
    </location>
</feature>
<feature type="compositionally biased region" description="Basic and acidic residues" evidence="9">
    <location>
        <begin position="282"/>
        <end position="295"/>
    </location>
</feature>
<gene>
    <name evidence="11" type="primary">PDZD2</name>
</gene>
<feature type="compositionally biased region" description="Polar residues" evidence="9">
    <location>
        <begin position="831"/>
        <end position="850"/>
    </location>
</feature>
<feature type="compositionally biased region" description="Basic and acidic residues" evidence="9">
    <location>
        <begin position="1075"/>
        <end position="1092"/>
    </location>
</feature>
<feature type="compositionally biased region" description="Polar residues" evidence="9">
    <location>
        <begin position="1553"/>
        <end position="1568"/>
    </location>
</feature>
<organism evidence="11 12">
    <name type="scientific">Ailuropoda melanoleuca</name>
    <name type="common">Giant panda</name>
    <dbReference type="NCBI Taxonomy" id="9646"/>
    <lineage>
        <taxon>Eukaryota</taxon>
        <taxon>Metazoa</taxon>
        <taxon>Chordata</taxon>
        <taxon>Craniata</taxon>
        <taxon>Vertebrata</taxon>
        <taxon>Euteleostomi</taxon>
        <taxon>Mammalia</taxon>
        <taxon>Eutheria</taxon>
        <taxon>Laurasiatheria</taxon>
        <taxon>Carnivora</taxon>
        <taxon>Caniformia</taxon>
        <taxon>Ursidae</taxon>
        <taxon>Ailuropoda</taxon>
    </lineage>
</organism>
<dbReference type="InterPro" id="IPR001478">
    <property type="entry name" value="PDZ"/>
</dbReference>
<feature type="compositionally biased region" description="Polar residues" evidence="9">
    <location>
        <begin position="1743"/>
        <end position="1753"/>
    </location>
</feature>
<feature type="region of interest" description="Disordered" evidence="9">
    <location>
        <begin position="831"/>
        <end position="855"/>
    </location>
</feature>
<feature type="compositionally biased region" description="Low complexity" evidence="9">
    <location>
        <begin position="1447"/>
        <end position="1465"/>
    </location>
</feature>
<evidence type="ECO:0000259" key="10">
    <source>
        <dbReference type="PROSITE" id="PS50106"/>
    </source>
</evidence>
<keyword evidence="7" id="KW-0677">Repeat</keyword>
<feature type="compositionally biased region" description="Low complexity" evidence="9">
    <location>
        <begin position="689"/>
        <end position="716"/>
    </location>
</feature>
<feature type="compositionally biased region" description="Low complexity" evidence="9">
    <location>
        <begin position="1894"/>
        <end position="1905"/>
    </location>
</feature>
<feature type="compositionally biased region" description="Polar residues" evidence="9">
    <location>
        <begin position="1968"/>
        <end position="1980"/>
    </location>
</feature>
<name>A0A7N5K1Z8_AILME</name>
<dbReference type="InParanoid" id="A0A7N5K1Z8"/>
<dbReference type="Gene3D" id="2.30.42.10">
    <property type="match status" value="6"/>
</dbReference>
<feature type="region of interest" description="Disordered" evidence="9">
    <location>
        <begin position="2120"/>
        <end position="2215"/>
    </location>
</feature>
<evidence type="ECO:0000256" key="6">
    <source>
        <dbReference type="ARBA" id="ARBA00022553"/>
    </source>
</evidence>
<feature type="compositionally biased region" description="Low complexity" evidence="9">
    <location>
        <begin position="2362"/>
        <end position="2375"/>
    </location>
</feature>
<feature type="compositionally biased region" description="Low complexity" evidence="9">
    <location>
        <begin position="2387"/>
        <end position="2418"/>
    </location>
</feature>